<organism evidence="10 11">
    <name type="scientific">Microbacterium lemovicicum</name>
    <dbReference type="NCBI Taxonomy" id="1072463"/>
    <lineage>
        <taxon>Bacteria</taxon>
        <taxon>Bacillati</taxon>
        <taxon>Actinomycetota</taxon>
        <taxon>Actinomycetes</taxon>
        <taxon>Micrococcales</taxon>
        <taxon>Microbacteriaceae</taxon>
        <taxon>Microbacterium</taxon>
    </lineage>
</organism>
<dbReference type="Pfam" id="PF03734">
    <property type="entry name" value="YkuD"/>
    <property type="match status" value="1"/>
</dbReference>
<name>A0A3Q9IWR6_9MICO</name>
<dbReference type="GO" id="GO:0018104">
    <property type="term" value="P:peptidoglycan-protein cross-linking"/>
    <property type="evidence" value="ECO:0007669"/>
    <property type="project" value="TreeGrafter"/>
</dbReference>
<feature type="transmembrane region" description="Helical" evidence="8">
    <location>
        <begin position="51"/>
        <end position="75"/>
    </location>
</feature>
<evidence type="ECO:0000313" key="11">
    <source>
        <dbReference type="Proteomes" id="UP000276888"/>
    </source>
</evidence>
<dbReference type="PROSITE" id="PS52029">
    <property type="entry name" value="LD_TPASE"/>
    <property type="match status" value="1"/>
</dbReference>
<evidence type="ECO:0000259" key="9">
    <source>
        <dbReference type="PROSITE" id="PS52029"/>
    </source>
</evidence>
<feature type="active site" description="Nucleophile" evidence="6">
    <location>
        <position position="468"/>
    </location>
</feature>
<evidence type="ECO:0000313" key="10">
    <source>
        <dbReference type="EMBL" id="AZS36041.1"/>
    </source>
</evidence>
<keyword evidence="8" id="KW-1133">Transmembrane helix</keyword>
<dbReference type="SUPFAM" id="SSF141523">
    <property type="entry name" value="L,D-transpeptidase catalytic domain-like"/>
    <property type="match status" value="1"/>
</dbReference>
<evidence type="ECO:0000256" key="6">
    <source>
        <dbReference type="PROSITE-ProRule" id="PRU01373"/>
    </source>
</evidence>
<dbReference type="EMBL" id="CP031423">
    <property type="protein sequence ID" value="AZS36041.1"/>
    <property type="molecule type" value="Genomic_DNA"/>
</dbReference>
<dbReference type="InterPro" id="IPR050979">
    <property type="entry name" value="LD-transpeptidase"/>
</dbReference>
<keyword evidence="4 6" id="KW-0573">Peptidoglycan synthesis</keyword>
<dbReference type="AlphaFoldDB" id="A0A3Q9IWR6"/>
<dbReference type="Gene3D" id="2.40.440.10">
    <property type="entry name" value="L,D-transpeptidase catalytic domain-like"/>
    <property type="match status" value="1"/>
</dbReference>
<dbReference type="PANTHER" id="PTHR30582">
    <property type="entry name" value="L,D-TRANSPEPTIDASE"/>
    <property type="match status" value="1"/>
</dbReference>
<dbReference type="InterPro" id="IPR005490">
    <property type="entry name" value="LD_TPept_cat_dom"/>
</dbReference>
<dbReference type="KEGG" id="mlv:CVS47_00640"/>
<keyword evidence="8" id="KW-0812">Transmembrane</keyword>
<dbReference type="OrthoDB" id="3176960at2"/>
<protein>
    <recommendedName>
        <fullName evidence="9">L,D-TPase catalytic domain-containing protein</fullName>
    </recommendedName>
</protein>
<sequence length="493" mass="50475">MTDLATKPNADEAPSGVPSDAPTTPIQSGGDGAAFGYEWAPAEPAPKKRHLGLWIGIPAAAAVVGLVAASLVLIAPGSAIAGVPVGGMTPGSAAEAVQNRLAETTVVLTGAGGDVAVSGADLGATVDAQALADAAFAQNPMWNPTAWFAAPIDAPVTVDPATATEALREAVPGLYSEPVGAQVAFDANTASFAVTAAQSGEGVDVAAVQGALQDAFESGATSIDLAPALVPIDSSTTTELAQATADKLNGVLDTVGFYIGDERTVPVDRAVAASWLTVTPAENGDFTVTADAAAIQPTVDGLAAAVNRDVVNATVITDSSGNALSDLTAGVVGRALDSTDGVAGAFATQLADGNGVYPLAVSEVPFTTTTLARRIEVDLSAQRTYLFENNAVVQSWAVSSGLTPNDTPTGDFRMQAHVRIQGMGNRDLTKEPHYYTPDVPYVSYFNGDIAFHGTYWHNNFGNPMSHGCINMTIDAAQYVYDWAPLGTEVSVYY</sequence>
<evidence type="ECO:0000256" key="3">
    <source>
        <dbReference type="ARBA" id="ARBA00022960"/>
    </source>
</evidence>
<gene>
    <name evidence="10" type="ORF">CVS47_00640</name>
</gene>
<dbReference type="CDD" id="cd16913">
    <property type="entry name" value="YkuD_like"/>
    <property type="match status" value="1"/>
</dbReference>
<feature type="region of interest" description="Disordered" evidence="7">
    <location>
        <begin position="1"/>
        <end position="37"/>
    </location>
</feature>
<dbReference type="UniPathway" id="UPA00219"/>
<comment type="pathway">
    <text evidence="1 6">Cell wall biogenesis; peptidoglycan biosynthesis.</text>
</comment>
<dbReference type="GO" id="GO:0008360">
    <property type="term" value="P:regulation of cell shape"/>
    <property type="evidence" value="ECO:0007669"/>
    <property type="project" value="UniProtKB-UniRule"/>
</dbReference>
<evidence type="ECO:0000256" key="1">
    <source>
        <dbReference type="ARBA" id="ARBA00004752"/>
    </source>
</evidence>
<evidence type="ECO:0000256" key="8">
    <source>
        <dbReference type="SAM" id="Phobius"/>
    </source>
</evidence>
<feature type="active site" description="Proton donor/acceptor" evidence="6">
    <location>
        <position position="452"/>
    </location>
</feature>
<dbReference type="InterPro" id="IPR038063">
    <property type="entry name" value="Transpep_catalytic_dom"/>
</dbReference>
<dbReference type="GO" id="GO:0071555">
    <property type="term" value="P:cell wall organization"/>
    <property type="evidence" value="ECO:0007669"/>
    <property type="project" value="UniProtKB-UniRule"/>
</dbReference>
<feature type="domain" description="L,D-TPase catalytic" evidence="9">
    <location>
        <begin position="373"/>
        <end position="492"/>
    </location>
</feature>
<dbReference type="RefSeq" id="WP_127094783.1">
    <property type="nucleotide sequence ID" value="NZ_CP031423.1"/>
</dbReference>
<dbReference type="Proteomes" id="UP000276888">
    <property type="component" value="Chromosome"/>
</dbReference>
<keyword evidence="8" id="KW-0472">Membrane</keyword>
<evidence type="ECO:0000256" key="2">
    <source>
        <dbReference type="ARBA" id="ARBA00022679"/>
    </source>
</evidence>
<proteinExistence type="predicted"/>
<accession>A0A3Q9IWR6</accession>
<evidence type="ECO:0000256" key="5">
    <source>
        <dbReference type="ARBA" id="ARBA00023316"/>
    </source>
</evidence>
<evidence type="ECO:0000256" key="4">
    <source>
        <dbReference type="ARBA" id="ARBA00022984"/>
    </source>
</evidence>
<evidence type="ECO:0000256" key="7">
    <source>
        <dbReference type="SAM" id="MobiDB-lite"/>
    </source>
</evidence>
<keyword evidence="2" id="KW-0808">Transferase</keyword>
<dbReference type="GO" id="GO:0005576">
    <property type="term" value="C:extracellular region"/>
    <property type="evidence" value="ECO:0007669"/>
    <property type="project" value="TreeGrafter"/>
</dbReference>
<dbReference type="PANTHER" id="PTHR30582:SF2">
    <property type="entry name" value="L,D-TRANSPEPTIDASE YCIB-RELATED"/>
    <property type="match status" value="1"/>
</dbReference>
<reference evidence="10 11" key="1">
    <citation type="submission" date="2018-08" db="EMBL/GenBank/DDBJ databases">
        <title>Microbacterium lemovicicum sp. nov., a bacterium isolated from a natural uranium-rich soil.</title>
        <authorList>
            <person name="ORTET P."/>
        </authorList>
    </citation>
    <scope>NUCLEOTIDE SEQUENCE [LARGE SCALE GENOMIC DNA]</scope>
    <source>
        <strain evidence="10 11">Viu22</strain>
    </source>
</reference>
<dbReference type="GO" id="GO:0016740">
    <property type="term" value="F:transferase activity"/>
    <property type="evidence" value="ECO:0007669"/>
    <property type="project" value="UniProtKB-KW"/>
</dbReference>
<keyword evidence="5 6" id="KW-0961">Cell wall biogenesis/degradation</keyword>
<keyword evidence="3 6" id="KW-0133">Cell shape</keyword>
<keyword evidence="11" id="KW-1185">Reference proteome</keyword>
<dbReference type="GO" id="GO:0071972">
    <property type="term" value="F:peptidoglycan L,D-transpeptidase activity"/>
    <property type="evidence" value="ECO:0007669"/>
    <property type="project" value="TreeGrafter"/>
</dbReference>